<evidence type="ECO:0000313" key="3">
    <source>
        <dbReference type="Proteomes" id="UP000813385"/>
    </source>
</evidence>
<gene>
    <name evidence="2" type="ORF">B0T11DRAFT_298431</name>
</gene>
<dbReference type="Pfam" id="PF05032">
    <property type="entry name" value="Spo12"/>
    <property type="match status" value="1"/>
</dbReference>
<dbReference type="Proteomes" id="UP000813385">
    <property type="component" value="Unassembled WGS sequence"/>
</dbReference>
<dbReference type="EMBL" id="JAGPXD010000003">
    <property type="protein sequence ID" value="KAH7363125.1"/>
    <property type="molecule type" value="Genomic_DNA"/>
</dbReference>
<protein>
    <recommendedName>
        <fullName evidence="4">Spo12-like protein</fullName>
    </recommendedName>
</protein>
<dbReference type="AlphaFoldDB" id="A0A8K0TGD9"/>
<dbReference type="InterPro" id="IPR007727">
    <property type="entry name" value="Spo12"/>
</dbReference>
<reference evidence="2" key="1">
    <citation type="journal article" date="2021" name="Nat. Commun.">
        <title>Genetic determinants of endophytism in the Arabidopsis root mycobiome.</title>
        <authorList>
            <person name="Mesny F."/>
            <person name="Miyauchi S."/>
            <person name="Thiergart T."/>
            <person name="Pickel B."/>
            <person name="Atanasova L."/>
            <person name="Karlsson M."/>
            <person name="Huettel B."/>
            <person name="Barry K.W."/>
            <person name="Haridas S."/>
            <person name="Chen C."/>
            <person name="Bauer D."/>
            <person name="Andreopoulos W."/>
            <person name="Pangilinan J."/>
            <person name="LaButti K."/>
            <person name="Riley R."/>
            <person name="Lipzen A."/>
            <person name="Clum A."/>
            <person name="Drula E."/>
            <person name="Henrissat B."/>
            <person name="Kohler A."/>
            <person name="Grigoriev I.V."/>
            <person name="Martin F.M."/>
            <person name="Hacquard S."/>
        </authorList>
    </citation>
    <scope>NUCLEOTIDE SEQUENCE</scope>
    <source>
        <strain evidence="2">MPI-CAGE-AT-0016</strain>
    </source>
</reference>
<feature type="compositionally biased region" description="Basic and acidic residues" evidence="1">
    <location>
        <begin position="15"/>
        <end position="27"/>
    </location>
</feature>
<organism evidence="2 3">
    <name type="scientific">Plectosphaerella cucumerina</name>
    <dbReference type="NCBI Taxonomy" id="40658"/>
    <lineage>
        <taxon>Eukaryota</taxon>
        <taxon>Fungi</taxon>
        <taxon>Dikarya</taxon>
        <taxon>Ascomycota</taxon>
        <taxon>Pezizomycotina</taxon>
        <taxon>Sordariomycetes</taxon>
        <taxon>Hypocreomycetidae</taxon>
        <taxon>Glomerellales</taxon>
        <taxon>Plectosphaerellaceae</taxon>
        <taxon>Plectosphaerella</taxon>
    </lineage>
</organism>
<evidence type="ECO:0000313" key="2">
    <source>
        <dbReference type="EMBL" id="KAH7363125.1"/>
    </source>
</evidence>
<name>A0A8K0TGD9_9PEZI</name>
<proteinExistence type="predicted"/>
<dbReference type="OrthoDB" id="5578329at2759"/>
<feature type="region of interest" description="Disordered" evidence="1">
    <location>
        <begin position="1"/>
        <end position="27"/>
    </location>
</feature>
<evidence type="ECO:0000256" key="1">
    <source>
        <dbReference type="SAM" id="MobiDB-lite"/>
    </source>
</evidence>
<accession>A0A8K0TGD9</accession>
<sequence>MSALTPKDINAPVGAEKHLAADGKGDVKSMEYHRQMLQNKMAREESSTYISPSDNIMSPCTAKLTALRNKQIWKVKPKSLFAQTSSKKLQGADIFGIRTPSPPKDGSA</sequence>
<comment type="caution">
    <text evidence="2">The sequence shown here is derived from an EMBL/GenBank/DDBJ whole genome shotgun (WGS) entry which is preliminary data.</text>
</comment>
<keyword evidence="3" id="KW-1185">Reference proteome</keyword>
<evidence type="ECO:0008006" key="4">
    <source>
        <dbReference type="Google" id="ProtNLM"/>
    </source>
</evidence>